<dbReference type="EMBL" id="KN552938">
    <property type="protein sequence ID" value="KHJ90523.1"/>
    <property type="molecule type" value="Genomic_DNA"/>
</dbReference>
<dbReference type="Proteomes" id="UP000053660">
    <property type="component" value="Unassembled WGS sequence"/>
</dbReference>
<evidence type="ECO:0000313" key="1">
    <source>
        <dbReference type="EMBL" id="KHJ90523.1"/>
    </source>
</evidence>
<accession>A0A0B1SYY6</accession>
<dbReference type="OrthoDB" id="5862073at2759"/>
<sequence length="124" mass="14055">MGIREEAICFKDQFEDEINCFLYRCFGDRQIFRRQDPEVIACLNDILSYVCDDVPLHSSRGILNGGLPPFPHLTSAGSDQLVTGAITSENAVPEPTFNARSQPRNTCRLCFETNVKHLERHVLQ</sequence>
<organism evidence="1 2">
    <name type="scientific">Oesophagostomum dentatum</name>
    <name type="common">Nodular worm</name>
    <dbReference type="NCBI Taxonomy" id="61180"/>
    <lineage>
        <taxon>Eukaryota</taxon>
        <taxon>Metazoa</taxon>
        <taxon>Ecdysozoa</taxon>
        <taxon>Nematoda</taxon>
        <taxon>Chromadorea</taxon>
        <taxon>Rhabditida</taxon>
        <taxon>Rhabditina</taxon>
        <taxon>Rhabditomorpha</taxon>
        <taxon>Strongyloidea</taxon>
        <taxon>Strongylidae</taxon>
        <taxon>Oesophagostomum</taxon>
    </lineage>
</organism>
<proteinExistence type="predicted"/>
<reference evidence="1 2" key="1">
    <citation type="submission" date="2014-03" db="EMBL/GenBank/DDBJ databases">
        <title>Draft genome of the hookworm Oesophagostomum dentatum.</title>
        <authorList>
            <person name="Mitreva M."/>
        </authorList>
    </citation>
    <scope>NUCLEOTIDE SEQUENCE [LARGE SCALE GENOMIC DNA]</scope>
    <source>
        <strain evidence="1 2">OD-Hann</strain>
    </source>
</reference>
<gene>
    <name evidence="1" type="ORF">OESDEN_09633</name>
</gene>
<feature type="non-terminal residue" evidence="1">
    <location>
        <position position="124"/>
    </location>
</feature>
<protein>
    <submittedName>
        <fullName evidence="1">Uncharacterized protein</fullName>
    </submittedName>
</protein>
<dbReference type="AlphaFoldDB" id="A0A0B1SYY6"/>
<name>A0A0B1SYY6_OESDE</name>
<evidence type="ECO:0000313" key="2">
    <source>
        <dbReference type="Proteomes" id="UP000053660"/>
    </source>
</evidence>
<keyword evidence="2" id="KW-1185">Reference proteome</keyword>